<dbReference type="AlphaFoldDB" id="A0AA38FUL1"/>
<dbReference type="SUPFAM" id="SSF51735">
    <property type="entry name" value="NAD(P)-binding Rossmann-fold domains"/>
    <property type="match status" value="1"/>
</dbReference>
<keyword evidence="4" id="KW-0560">Oxidoreductase</keyword>
<evidence type="ECO:0000259" key="6">
    <source>
        <dbReference type="Pfam" id="PF07993"/>
    </source>
</evidence>
<dbReference type="GO" id="GO:0035336">
    <property type="term" value="P:long-chain fatty-acyl-CoA metabolic process"/>
    <property type="evidence" value="ECO:0007669"/>
    <property type="project" value="TreeGrafter"/>
</dbReference>
<dbReference type="CDD" id="cd05236">
    <property type="entry name" value="FAR-N_SDR_e"/>
    <property type="match status" value="1"/>
</dbReference>
<dbReference type="PANTHER" id="PTHR11011:SF45">
    <property type="entry name" value="FATTY ACYL-COA REDUCTASE CG8306-RELATED"/>
    <property type="match status" value="1"/>
</dbReference>
<dbReference type="InterPro" id="IPR033640">
    <property type="entry name" value="FAR_C"/>
</dbReference>
<evidence type="ECO:0000256" key="4">
    <source>
        <dbReference type="RuleBase" id="RU363097"/>
    </source>
</evidence>
<reference evidence="7 8" key="1">
    <citation type="journal article" date="2021" name="Nat. Plants">
        <title>The Taxus genome provides insights into paclitaxel biosynthesis.</title>
        <authorList>
            <person name="Xiong X."/>
            <person name="Gou J."/>
            <person name="Liao Q."/>
            <person name="Li Y."/>
            <person name="Zhou Q."/>
            <person name="Bi G."/>
            <person name="Li C."/>
            <person name="Du R."/>
            <person name="Wang X."/>
            <person name="Sun T."/>
            <person name="Guo L."/>
            <person name="Liang H."/>
            <person name="Lu P."/>
            <person name="Wu Y."/>
            <person name="Zhang Z."/>
            <person name="Ro D.K."/>
            <person name="Shang Y."/>
            <person name="Huang S."/>
            <person name="Yan J."/>
        </authorList>
    </citation>
    <scope>NUCLEOTIDE SEQUENCE [LARGE SCALE GENOMIC DNA]</scope>
    <source>
        <strain evidence="7">Ta-2019</strain>
    </source>
</reference>
<dbReference type="EC" id="1.2.1.84" evidence="4"/>
<dbReference type="GO" id="GO:0080019">
    <property type="term" value="F:alcohol-forming very long-chain fatty acyl-CoA reductase activity"/>
    <property type="evidence" value="ECO:0007669"/>
    <property type="project" value="InterPro"/>
</dbReference>
<feature type="domain" description="Thioester reductase (TE)" evidence="6">
    <location>
        <begin position="90"/>
        <end position="402"/>
    </location>
</feature>
<comment type="function">
    <text evidence="4">Catalyzes the reduction of fatty acyl-CoA to fatty alcohols.</text>
</comment>
<dbReference type="Proteomes" id="UP000824469">
    <property type="component" value="Unassembled WGS sequence"/>
</dbReference>
<dbReference type="InterPro" id="IPR036291">
    <property type="entry name" value="NAD(P)-bd_dom_sf"/>
</dbReference>
<proteinExistence type="inferred from homology"/>
<gene>
    <name evidence="7" type="ORF">KI387_025701</name>
</gene>
<name>A0AA38FUL1_TAXCH</name>
<dbReference type="Pfam" id="PF03015">
    <property type="entry name" value="Sterile"/>
    <property type="match status" value="1"/>
</dbReference>
<evidence type="ECO:0000256" key="1">
    <source>
        <dbReference type="ARBA" id="ARBA00005928"/>
    </source>
</evidence>
<dbReference type="Gene3D" id="3.40.50.720">
    <property type="entry name" value="NAD(P)-binding Rossmann-like Domain"/>
    <property type="match status" value="1"/>
</dbReference>
<comment type="similarity">
    <text evidence="1 4">Belongs to the fatty acyl-CoA reductase family.</text>
</comment>
<dbReference type="Pfam" id="PF07993">
    <property type="entry name" value="NAD_binding_4"/>
    <property type="match status" value="1"/>
</dbReference>
<comment type="caution">
    <text evidence="7">The sequence shown here is derived from an EMBL/GenBank/DDBJ whole genome shotgun (WGS) entry which is preliminary data.</text>
</comment>
<sequence length="588" mass="66331">MEAVKLRSTLLSYSRSNNFGLEHKPFKQNPPFSKHSPLVCYQRRTSASCLAVRATISHVAIKEKDGSVKEHSLNKGLGIIDFLKTKNFLITGATGFLAKVVIEKILRTQPQVGKLFLIIKAKDSKAALLRLKKEIICSELFRCLRDIYGDHYEEFVLSKLVAVAGDVSLDNLGIQTDVAEKLVQHVDIILNSAADTSFDARYDVALETNTKGPSRVMEFGRSCRKLQLFLHVSTAYVNGQRHGRMDEKPFEMGESLAKQLEDAPALNILHEFELAKTTLNSLECRMIESKSYKALNDDDISKTMRNMALERARTYGWQDVYVFSKAMGEMFLDYNRGEIPLAIVRPSVIEGTYNDPFPGWIEGLRMVDPIIAYYARGQLSALIADPNVAFDIVPVDMVANAILAAIAKHAGKSGMEVYQVASSVANPLFMGELFGMFHQYFKANPYVDARGKLIEVKDSLKLFGNMQGLSSHAMRIPLNGTGRSYVQMEKHERIAMKVKARVNKLIGKIYESYFTYKGRFDNSHTEKLFQELSQEEQRIFGFDVNSIEWKDYIMNIHIPGLLRNVMMKGKSKTIEQVRNPAIPVLSRP</sequence>
<keyword evidence="3 4" id="KW-0443">Lipid metabolism</keyword>
<dbReference type="OMA" id="YNCVTGN"/>
<dbReference type="GO" id="GO:0102965">
    <property type="term" value="F:alcohol-forming long-chain fatty acyl-CoA reductase activity"/>
    <property type="evidence" value="ECO:0007669"/>
    <property type="project" value="UniProtKB-EC"/>
</dbReference>
<keyword evidence="4" id="KW-0521">NADP</keyword>
<evidence type="ECO:0000313" key="8">
    <source>
        <dbReference type="Proteomes" id="UP000824469"/>
    </source>
</evidence>
<feature type="domain" description="Fatty acyl-CoA reductase C-terminal" evidence="5">
    <location>
        <begin position="491"/>
        <end position="566"/>
    </location>
</feature>
<comment type="catalytic activity">
    <reaction evidence="4">
        <text>a long-chain fatty acyl-CoA + 2 NADPH + 2 H(+) = a long-chain primary fatty alcohol + 2 NADP(+) + CoA</text>
        <dbReference type="Rhea" id="RHEA:52716"/>
        <dbReference type="ChEBI" id="CHEBI:15378"/>
        <dbReference type="ChEBI" id="CHEBI:57287"/>
        <dbReference type="ChEBI" id="CHEBI:57783"/>
        <dbReference type="ChEBI" id="CHEBI:58349"/>
        <dbReference type="ChEBI" id="CHEBI:77396"/>
        <dbReference type="ChEBI" id="CHEBI:83139"/>
        <dbReference type="EC" id="1.2.1.84"/>
    </reaction>
</comment>
<evidence type="ECO:0000313" key="7">
    <source>
        <dbReference type="EMBL" id="KAH9310666.1"/>
    </source>
</evidence>
<keyword evidence="2 4" id="KW-0444">Lipid biosynthesis</keyword>
<evidence type="ECO:0000256" key="3">
    <source>
        <dbReference type="ARBA" id="ARBA00023098"/>
    </source>
</evidence>
<evidence type="ECO:0000259" key="5">
    <source>
        <dbReference type="Pfam" id="PF03015"/>
    </source>
</evidence>
<accession>A0AA38FUL1</accession>
<keyword evidence="8" id="KW-1185">Reference proteome</keyword>
<organism evidence="7 8">
    <name type="scientific">Taxus chinensis</name>
    <name type="common">Chinese yew</name>
    <name type="synonym">Taxus wallichiana var. chinensis</name>
    <dbReference type="NCBI Taxonomy" id="29808"/>
    <lineage>
        <taxon>Eukaryota</taxon>
        <taxon>Viridiplantae</taxon>
        <taxon>Streptophyta</taxon>
        <taxon>Embryophyta</taxon>
        <taxon>Tracheophyta</taxon>
        <taxon>Spermatophyta</taxon>
        <taxon>Pinopsida</taxon>
        <taxon>Pinidae</taxon>
        <taxon>Conifers II</taxon>
        <taxon>Cupressales</taxon>
        <taxon>Taxaceae</taxon>
        <taxon>Taxus</taxon>
    </lineage>
</organism>
<dbReference type="InterPro" id="IPR026055">
    <property type="entry name" value="FAR"/>
</dbReference>
<protein>
    <recommendedName>
        <fullName evidence="4">Fatty acyl-CoA reductase</fullName>
        <ecNumber evidence="4">1.2.1.84</ecNumber>
    </recommendedName>
</protein>
<dbReference type="EMBL" id="JAHRHJ020000006">
    <property type="protein sequence ID" value="KAH9310666.1"/>
    <property type="molecule type" value="Genomic_DNA"/>
</dbReference>
<evidence type="ECO:0000256" key="2">
    <source>
        <dbReference type="ARBA" id="ARBA00022516"/>
    </source>
</evidence>
<dbReference type="InterPro" id="IPR013120">
    <property type="entry name" value="FAR_NAD-bd"/>
</dbReference>
<dbReference type="PANTHER" id="PTHR11011">
    <property type="entry name" value="MALE STERILITY PROTEIN 2-RELATED"/>
    <property type="match status" value="1"/>
</dbReference>
<dbReference type="GO" id="GO:0010345">
    <property type="term" value="P:suberin biosynthetic process"/>
    <property type="evidence" value="ECO:0007669"/>
    <property type="project" value="TreeGrafter"/>
</dbReference>
<dbReference type="CDD" id="cd09071">
    <property type="entry name" value="FAR_C"/>
    <property type="match status" value="1"/>
</dbReference>